<dbReference type="Proteomes" id="UP000539957">
    <property type="component" value="Unassembled WGS sequence"/>
</dbReference>
<dbReference type="RefSeq" id="WP_184267951.1">
    <property type="nucleotide sequence ID" value="NZ_JACHKY010000002.1"/>
</dbReference>
<sequence>MQDWSPPSPCAPRLKPIRRSQSRAEPAKPGQLTVRFLGTSTLTFDDGRDVVMIDGYLSRPGVVALLTQPLRPDQAAIARHLKHADIRRISALYVAHTHFDHALDSASLAKAYGAALHGSDTMAVIAAAEGVTAPVHPMTSGQPSTVGAFRVTPFRTPHSPGDVAAGATAAAFRIPARARTYPEGGAHSFLIQHGTCRILIVPSAGHPGDAFHGLRADVVMLGVGHLSRQGPEAVAAYWRDTVAATGARLVVPIHWDDFSRSLDEPLKPFPYAIDRFDQTMKQLAALAGDRIALRLPRAFVPMDWSGLPAGGCA</sequence>
<dbReference type="InterPro" id="IPR001279">
    <property type="entry name" value="Metallo-B-lactamas"/>
</dbReference>
<gene>
    <name evidence="3" type="ORF">HNP32_001104</name>
</gene>
<reference evidence="3 4" key="1">
    <citation type="submission" date="2020-08" db="EMBL/GenBank/DDBJ databases">
        <title>Functional genomics of gut bacteria from endangered species of beetles.</title>
        <authorList>
            <person name="Carlos-Shanley C."/>
        </authorList>
    </citation>
    <scope>NUCLEOTIDE SEQUENCE [LARGE SCALE GENOMIC DNA]</scope>
    <source>
        <strain evidence="3 4">S00123</strain>
    </source>
</reference>
<accession>A0A7W7IN30</accession>
<dbReference type="AlphaFoldDB" id="A0A7W7IN30"/>
<feature type="region of interest" description="Disordered" evidence="1">
    <location>
        <begin position="1"/>
        <end position="30"/>
    </location>
</feature>
<dbReference type="SUPFAM" id="SSF56281">
    <property type="entry name" value="Metallo-hydrolase/oxidoreductase"/>
    <property type="match status" value="1"/>
</dbReference>
<organism evidence="3 4">
    <name type="scientific">Brevundimonas bullata</name>
    <dbReference type="NCBI Taxonomy" id="13160"/>
    <lineage>
        <taxon>Bacteria</taxon>
        <taxon>Pseudomonadati</taxon>
        <taxon>Pseudomonadota</taxon>
        <taxon>Alphaproteobacteria</taxon>
        <taxon>Caulobacterales</taxon>
        <taxon>Caulobacteraceae</taxon>
        <taxon>Brevundimonas</taxon>
    </lineage>
</organism>
<dbReference type="PANTHER" id="PTHR43546:SF3">
    <property type="entry name" value="UPF0173 METAL-DEPENDENT HYDROLASE MJ1163"/>
    <property type="match status" value="1"/>
</dbReference>
<evidence type="ECO:0000259" key="2">
    <source>
        <dbReference type="Pfam" id="PF12706"/>
    </source>
</evidence>
<dbReference type="Gene3D" id="3.60.15.10">
    <property type="entry name" value="Ribonuclease Z/Hydroxyacylglutathione hydrolase-like"/>
    <property type="match status" value="1"/>
</dbReference>
<keyword evidence="4" id="KW-1185">Reference proteome</keyword>
<dbReference type="EMBL" id="JACHKY010000002">
    <property type="protein sequence ID" value="MBB4797380.1"/>
    <property type="molecule type" value="Genomic_DNA"/>
</dbReference>
<evidence type="ECO:0000313" key="4">
    <source>
        <dbReference type="Proteomes" id="UP000539957"/>
    </source>
</evidence>
<proteinExistence type="predicted"/>
<evidence type="ECO:0000256" key="1">
    <source>
        <dbReference type="SAM" id="MobiDB-lite"/>
    </source>
</evidence>
<evidence type="ECO:0000313" key="3">
    <source>
        <dbReference type="EMBL" id="MBB4797380.1"/>
    </source>
</evidence>
<dbReference type="Pfam" id="PF12706">
    <property type="entry name" value="Lactamase_B_2"/>
    <property type="match status" value="1"/>
</dbReference>
<name>A0A7W7IN30_9CAUL</name>
<feature type="domain" description="Metallo-beta-lactamase" evidence="2">
    <location>
        <begin position="80"/>
        <end position="255"/>
    </location>
</feature>
<dbReference type="InterPro" id="IPR050114">
    <property type="entry name" value="UPF0173_UPF0282_UlaG_hydrolase"/>
</dbReference>
<feature type="compositionally biased region" description="Pro residues" evidence="1">
    <location>
        <begin position="1"/>
        <end position="10"/>
    </location>
</feature>
<dbReference type="PANTHER" id="PTHR43546">
    <property type="entry name" value="UPF0173 METAL-DEPENDENT HYDROLASE MJ1163-RELATED"/>
    <property type="match status" value="1"/>
</dbReference>
<comment type="caution">
    <text evidence="3">The sequence shown here is derived from an EMBL/GenBank/DDBJ whole genome shotgun (WGS) entry which is preliminary data.</text>
</comment>
<dbReference type="InterPro" id="IPR036866">
    <property type="entry name" value="RibonucZ/Hydroxyglut_hydro"/>
</dbReference>
<protein>
    <submittedName>
        <fullName evidence="3">L-ascorbate metabolism protein UlaG (Beta-lactamase superfamily)</fullName>
    </submittedName>
</protein>